<accession>A0A0F9H967</accession>
<reference evidence="1" key="1">
    <citation type="journal article" date="2015" name="Nature">
        <title>Complex archaea that bridge the gap between prokaryotes and eukaryotes.</title>
        <authorList>
            <person name="Spang A."/>
            <person name="Saw J.H."/>
            <person name="Jorgensen S.L."/>
            <person name="Zaremba-Niedzwiedzka K."/>
            <person name="Martijn J."/>
            <person name="Lind A.E."/>
            <person name="van Eijk R."/>
            <person name="Schleper C."/>
            <person name="Guy L."/>
            <person name="Ettema T.J."/>
        </authorList>
    </citation>
    <scope>NUCLEOTIDE SEQUENCE</scope>
</reference>
<sequence length="90" mass="9164">MIYRTLFVGTSASSFNEGALAIGAVEADTPEEAAVIATRGLEPYYKLLGIATNAVGGFNGHGSYVKGITLPEPVPTAVVGGPLLLSDLKG</sequence>
<dbReference type="EMBL" id="LAZR01017649">
    <property type="protein sequence ID" value="KKL99551.1"/>
    <property type="molecule type" value="Genomic_DNA"/>
</dbReference>
<dbReference type="AlphaFoldDB" id="A0A0F9H967"/>
<proteinExistence type="predicted"/>
<protein>
    <submittedName>
        <fullName evidence="1">Uncharacterized protein</fullName>
    </submittedName>
</protein>
<organism evidence="1">
    <name type="scientific">marine sediment metagenome</name>
    <dbReference type="NCBI Taxonomy" id="412755"/>
    <lineage>
        <taxon>unclassified sequences</taxon>
        <taxon>metagenomes</taxon>
        <taxon>ecological metagenomes</taxon>
    </lineage>
</organism>
<comment type="caution">
    <text evidence="1">The sequence shown here is derived from an EMBL/GenBank/DDBJ whole genome shotgun (WGS) entry which is preliminary data.</text>
</comment>
<name>A0A0F9H967_9ZZZZ</name>
<gene>
    <name evidence="1" type="ORF">LCGC14_1813340</name>
</gene>
<evidence type="ECO:0000313" key="1">
    <source>
        <dbReference type="EMBL" id="KKL99551.1"/>
    </source>
</evidence>